<organism evidence="2 3">
    <name type="scientific">Lacibacterium aquatile</name>
    <dbReference type="NCBI Taxonomy" id="1168082"/>
    <lineage>
        <taxon>Bacteria</taxon>
        <taxon>Pseudomonadati</taxon>
        <taxon>Pseudomonadota</taxon>
        <taxon>Alphaproteobacteria</taxon>
        <taxon>Rhodospirillales</taxon>
        <taxon>Rhodospirillaceae</taxon>
    </lineage>
</organism>
<evidence type="ECO:0000313" key="3">
    <source>
        <dbReference type="Proteomes" id="UP001597295"/>
    </source>
</evidence>
<keyword evidence="3" id="KW-1185">Reference proteome</keyword>
<name>A0ABW5DR98_9PROT</name>
<gene>
    <name evidence="2" type="ORF">ACFSM5_02905</name>
</gene>
<sequence>MLRTFFAPLATHFRRMELERQLNRLDDRALADIGIVREDIPLVARASAEIGQAMPVRAALAFAKAAA</sequence>
<feature type="domain" description="YjiS-like" evidence="1">
    <location>
        <begin position="20"/>
        <end position="40"/>
    </location>
</feature>
<dbReference type="Pfam" id="PF06568">
    <property type="entry name" value="YjiS-like"/>
    <property type="match status" value="1"/>
</dbReference>
<dbReference type="RefSeq" id="WP_379874734.1">
    <property type="nucleotide sequence ID" value="NZ_JBHUIP010000003.1"/>
</dbReference>
<protein>
    <submittedName>
        <fullName evidence="2">DUF1127 domain-containing protein</fullName>
    </submittedName>
</protein>
<proteinExistence type="predicted"/>
<dbReference type="EMBL" id="JBHUIP010000003">
    <property type="protein sequence ID" value="MFD2261820.1"/>
    <property type="molecule type" value="Genomic_DNA"/>
</dbReference>
<accession>A0ABW5DR98</accession>
<evidence type="ECO:0000259" key="1">
    <source>
        <dbReference type="Pfam" id="PF06568"/>
    </source>
</evidence>
<dbReference type="InterPro" id="IPR009506">
    <property type="entry name" value="YjiS-like"/>
</dbReference>
<comment type="caution">
    <text evidence="2">The sequence shown here is derived from an EMBL/GenBank/DDBJ whole genome shotgun (WGS) entry which is preliminary data.</text>
</comment>
<dbReference type="Proteomes" id="UP001597295">
    <property type="component" value="Unassembled WGS sequence"/>
</dbReference>
<evidence type="ECO:0000313" key="2">
    <source>
        <dbReference type="EMBL" id="MFD2261820.1"/>
    </source>
</evidence>
<reference evidence="3" key="1">
    <citation type="journal article" date="2019" name="Int. J. Syst. Evol. Microbiol.">
        <title>The Global Catalogue of Microorganisms (GCM) 10K type strain sequencing project: providing services to taxonomists for standard genome sequencing and annotation.</title>
        <authorList>
            <consortium name="The Broad Institute Genomics Platform"/>
            <consortium name="The Broad Institute Genome Sequencing Center for Infectious Disease"/>
            <person name="Wu L."/>
            <person name="Ma J."/>
        </authorList>
    </citation>
    <scope>NUCLEOTIDE SEQUENCE [LARGE SCALE GENOMIC DNA]</scope>
    <source>
        <strain evidence="3">CGMCC 1.19062</strain>
    </source>
</reference>